<accession>A0A0P6WYN7</accession>
<keyword evidence="3 10" id="KW-0255">Endonuclease</keyword>
<sequence length="340" mass="37916">MPPLYLVQQGAKIRINNRRVRVEMDPSEADGSQPELLLQVPIGQVSQVILFGNIGLTTPAIATFLESGIDVIFLTQNGEYRGQLSGGLTPHVPIRRAQYKSLADPQFSLHTAQGIVSAKLQHQRALLQRRGRELNNPEITSAAERLSESMQTVERKTSLSSLRGLEGAASAAYFSGFRRLFDPAWNFNTRQRRPPGDPVNVLLSFGYTLLAHAASGAAQAAGLDPYAGFFHEVVYNRPALGLDLMEEFRPVVDGVVLWACRSEVLTPADFTPGPPERPVVMSDDAKKRFIKAFEERMNREFLHPIRQLRLPLRQCMLEQARQIAARVVEERPGYQGMGFR</sequence>
<comment type="cofactor">
    <cofactor evidence="10">
        <name>Mg(2+)</name>
        <dbReference type="ChEBI" id="CHEBI:18420"/>
    </cofactor>
    <cofactor evidence="10">
        <name>Mn(2+)</name>
        <dbReference type="ChEBI" id="CHEBI:29035"/>
    </cofactor>
</comment>
<dbReference type="GO" id="GO:0016787">
    <property type="term" value="F:hydrolase activity"/>
    <property type="evidence" value="ECO:0007669"/>
    <property type="project" value="UniProtKB-KW"/>
</dbReference>
<dbReference type="CDD" id="cd09634">
    <property type="entry name" value="Cas1_I-II-III"/>
    <property type="match status" value="1"/>
</dbReference>
<keyword evidence="12" id="KW-1185">Reference proteome</keyword>
<dbReference type="Pfam" id="PF01867">
    <property type="entry name" value="Cas_Cas1"/>
    <property type="match status" value="1"/>
</dbReference>
<keyword evidence="6 10" id="KW-0051">Antiviral defense</keyword>
<keyword evidence="1 10" id="KW-0540">Nuclease</keyword>
<feature type="binding site" evidence="10">
    <location>
        <position position="231"/>
    </location>
    <ligand>
        <name>Mn(2+)</name>
        <dbReference type="ChEBI" id="CHEBI:29035"/>
    </ligand>
</feature>
<gene>
    <name evidence="10" type="primary">cas1</name>
    <name evidence="11" type="ORF">ADN00_14225</name>
</gene>
<organism evidence="11 12">
    <name type="scientific">Ornatilinea apprima</name>
    <dbReference type="NCBI Taxonomy" id="1134406"/>
    <lineage>
        <taxon>Bacteria</taxon>
        <taxon>Bacillati</taxon>
        <taxon>Chloroflexota</taxon>
        <taxon>Anaerolineae</taxon>
        <taxon>Anaerolineales</taxon>
        <taxon>Anaerolineaceae</taxon>
        <taxon>Ornatilinea</taxon>
    </lineage>
</organism>
<dbReference type="InterPro" id="IPR042211">
    <property type="entry name" value="CRISPR-assoc_Cas1_N"/>
</dbReference>
<dbReference type="EMBL" id="LGCL01000034">
    <property type="protein sequence ID" value="KPL73724.1"/>
    <property type="molecule type" value="Genomic_DNA"/>
</dbReference>
<comment type="subunit">
    <text evidence="9 10">Homodimer, forms a heterotetramer with a Cas2 homodimer.</text>
</comment>
<evidence type="ECO:0000256" key="10">
    <source>
        <dbReference type="HAMAP-Rule" id="MF_01470"/>
    </source>
</evidence>
<evidence type="ECO:0000256" key="3">
    <source>
        <dbReference type="ARBA" id="ARBA00022759"/>
    </source>
</evidence>
<dbReference type="GO" id="GO:0004519">
    <property type="term" value="F:endonuclease activity"/>
    <property type="evidence" value="ECO:0007669"/>
    <property type="project" value="UniProtKB-UniRule"/>
</dbReference>
<evidence type="ECO:0000256" key="6">
    <source>
        <dbReference type="ARBA" id="ARBA00023118"/>
    </source>
</evidence>
<reference evidence="11 12" key="1">
    <citation type="submission" date="2015-07" db="EMBL/GenBank/DDBJ databases">
        <title>Genome sequence of Ornatilinea apprima DSM 23815.</title>
        <authorList>
            <person name="Hemp J."/>
            <person name="Ward L.M."/>
            <person name="Pace L.A."/>
            <person name="Fischer W.W."/>
        </authorList>
    </citation>
    <scope>NUCLEOTIDE SEQUENCE [LARGE SCALE GENOMIC DNA]</scope>
    <source>
        <strain evidence="11 12">P3M-1</strain>
    </source>
</reference>
<dbReference type="EC" id="3.1.-.-" evidence="10"/>
<evidence type="ECO:0000256" key="8">
    <source>
        <dbReference type="ARBA" id="ARBA00023211"/>
    </source>
</evidence>
<dbReference type="GO" id="GO:0043571">
    <property type="term" value="P:maintenance of CRISPR repeat elements"/>
    <property type="evidence" value="ECO:0007669"/>
    <property type="project" value="UniProtKB-UniRule"/>
</dbReference>
<protein>
    <recommendedName>
        <fullName evidence="10">CRISPR-associated endonuclease Cas1</fullName>
        <ecNumber evidence="10">3.1.-.-</ecNumber>
    </recommendedName>
</protein>
<dbReference type="NCBIfam" id="TIGR00287">
    <property type="entry name" value="cas1"/>
    <property type="match status" value="1"/>
</dbReference>
<keyword evidence="4 10" id="KW-0378">Hydrolase</keyword>
<comment type="similarity">
    <text evidence="10">Belongs to the CRISPR-associated endonuclease Cas1 family.</text>
</comment>
<dbReference type="RefSeq" id="WP_075063695.1">
    <property type="nucleotide sequence ID" value="NZ_LGCL01000034.1"/>
</dbReference>
<proteinExistence type="inferred from homology"/>
<dbReference type="PATRIC" id="fig|1134406.4.peg.1365"/>
<dbReference type="GO" id="GO:0051607">
    <property type="term" value="P:defense response to virus"/>
    <property type="evidence" value="ECO:0007669"/>
    <property type="project" value="UniProtKB-UniRule"/>
</dbReference>
<dbReference type="InterPro" id="IPR050646">
    <property type="entry name" value="Cas1"/>
</dbReference>
<evidence type="ECO:0000313" key="12">
    <source>
        <dbReference type="Proteomes" id="UP000050417"/>
    </source>
</evidence>
<name>A0A0P6WYN7_9CHLR</name>
<dbReference type="PANTHER" id="PTHR34353:SF2">
    <property type="entry name" value="CRISPR-ASSOCIATED ENDONUCLEASE CAS1 1"/>
    <property type="match status" value="1"/>
</dbReference>
<dbReference type="InterPro" id="IPR002729">
    <property type="entry name" value="CRISPR-assoc_Cas1"/>
</dbReference>
<dbReference type="PANTHER" id="PTHR34353">
    <property type="entry name" value="CRISPR-ASSOCIATED ENDONUCLEASE CAS1 1"/>
    <property type="match status" value="1"/>
</dbReference>
<dbReference type="OrthoDB" id="9803119at2"/>
<comment type="caution">
    <text evidence="11">The sequence shown here is derived from an EMBL/GenBank/DDBJ whole genome shotgun (WGS) entry which is preliminary data.</text>
</comment>
<evidence type="ECO:0000256" key="9">
    <source>
        <dbReference type="ARBA" id="ARBA00038592"/>
    </source>
</evidence>
<evidence type="ECO:0000256" key="2">
    <source>
        <dbReference type="ARBA" id="ARBA00022723"/>
    </source>
</evidence>
<feature type="binding site" evidence="10">
    <location>
        <position position="166"/>
    </location>
    <ligand>
        <name>Mn(2+)</name>
        <dbReference type="ChEBI" id="CHEBI:29035"/>
    </ligand>
</feature>
<keyword evidence="2 10" id="KW-0479">Metal-binding</keyword>
<keyword evidence="8 10" id="KW-0464">Manganese</keyword>
<feature type="binding site" evidence="10">
    <location>
        <position position="246"/>
    </location>
    <ligand>
        <name>Mn(2+)</name>
        <dbReference type="ChEBI" id="CHEBI:29035"/>
    </ligand>
</feature>
<dbReference type="Proteomes" id="UP000050417">
    <property type="component" value="Unassembled WGS sequence"/>
</dbReference>
<dbReference type="InterPro" id="IPR042206">
    <property type="entry name" value="CRISPR-assoc_Cas1_C"/>
</dbReference>
<dbReference type="Gene3D" id="3.100.10.20">
    <property type="entry name" value="CRISPR-associated endonuclease Cas1, N-terminal domain"/>
    <property type="match status" value="1"/>
</dbReference>
<dbReference type="STRING" id="1134406.ADN00_14225"/>
<evidence type="ECO:0000256" key="5">
    <source>
        <dbReference type="ARBA" id="ARBA00022842"/>
    </source>
</evidence>
<comment type="function">
    <text evidence="10">CRISPR (clustered regularly interspaced short palindromic repeat), is an adaptive immune system that provides protection against mobile genetic elements (viruses, transposable elements and conjugative plasmids). CRISPR clusters contain spacers, sequences complementary to antecedent mobile elements, and target invading nucleic acids. CRISPR clusters are transcribed and processed into CRISPR RNA (crRNA). Acts as a dsDNA endonuclease. Involved in the integration of spacer DNA into the CRISPR cassette.</text>
</comment>
<dbReference type="HAMAP" id="MF_01470">
    <property type="entry name" value="Cas1"/>
    <property type="match status" value="1"/>
</dbReference>
<evidence type="ECO:0000256" key="1">
    <source>
        <dbReference type="ARBA" id="ARBA00022722"/>
    </source>
</evidence>
<keyword evidence="5 10" id="KW-0460">Magnesium</keyword>
<dbReference type="Gene3D" id="1.20.120.920">
    <property type="entry name" value="CRISPR-associated endonuclease Cas1, C-terminal domain"/>
    <property type="match status" value="1"/>
</dbReference>
<dbReference type="AlphaFoldDB" id="A0A0P6WYN7"/>
<evidence type="ECO:0000256" key="4">
    <source>
        <dbReference type="ARBA" id="ARBA00022801"/>
    </source>
</evidence>
<evidence type="ECO:0000256" key="7">
    <source>
        <dbReference type="ARBA" id="ARBA00023125"/>
    </source>
</evidence>
<dbReference type="GO" id="GO:0046872">
    <property type="term" value="F:metal ion binding"/>
    <property type="evidence" value="ECO:0007669"/>
    <property type="project" value="UniProtKB-UniRule"/>
</dbReference>
<keyword evidence="7 10" id="KW-0238">DNA-binding</keyword>
<evidence type="ECO:0000313" key="11">
    <source>
        <dbReference type="EMBL" id="KPL73724.1"/>
    </source>
</evidence>
<dbReference type="GO" id="GO:0003677">
    <property type="term" value="F:DNA binding"/>
    <property type="evidence" value="ECO:0007669"/>
    <property type="project" value="UniProtKB-KW"/>
</dbReference>